<gene>
    <name evidence="4" type="ORF">SAMN05192532_101204</name>
</gene>
<dbReference type="Proteomes" id="UP000199516">
    <property type="component" value="Unassembled WGS sequence"/>
</dbReference>
<feature type="transmembrane region" description="Helical" evidence="3">
    <location>
        <begin position="12"/>
        <end position="35"/>
    </location>
</feature>
<keyword evidence="3" id="KW-1133">Transmembrane helix</keyword>
<reference evidence="4 5" key="1">
    <citation type="submission" date="2016-10" db="EMBL/GenBank/DDBJ databases">
        <authorList>
            <person name="de Groot N.N."/>
        </authorList>
    </citation>
    <scope>NUCLEOTIDE SEQUENCE [LARGE SCALE GENOMIC DNA]</scope>
    <source>
        <strain evidence="4 5">DSM 23995</strain>
    </source>
</reference>
<dbReference type="InterPro" id="IPR016977">
    <property type="entry name" value="ComGF"/>
</dbReference>
<proteinExistence type="predicted"/>
<keyword evidence="5" id="KW-1185">Reference proteome</keyword>
<organism evidence="4 5">
    <name type="scientific">Alteribacillus iranensis</name>
    <dbReference type="NCBI Taxonomy" id="930128"/>
    <lineage>
        <taxon>Bacteria</taxon>
        <taxon>Bacillati</taxon>
        <taxon>Bacillota</taxon>
        <taxon>Bacilli</taxon>
        <taxon>Bacillales</taxon>
        <taxon>Bacillaceae</taxon>
        <taxon>Alteribacillus</taxon>
    </lineage>
</organism>
<dbReference type="STRING" id="930128.SAMN05192532_101204"/>
<dbReference type="GO" id="GO:0030420">
    <property type="term" value="P:establishment of competence for transformation"/>
    <property type="evidence" value="ECO:0007669"/>
    <property type="project" value="UniProtKB-KW"/>
</dbReference>
<evidence type="ECO:0000256" key="3">
    <source>
        <dbReference type="SAM" id="Phobius"/>
    </source>
</evidence>
<evidence type="ECO:0000256" key="2">
    <source>
        <dbReference type="ARBA" id="ARBA00023287"/>
    </source>
</evidence>
<dbReference type="InterPro" id="IPR012902">
    <property type="entry name" value="N_methyl_site"/>
</dbReference>
<evidence type="ECO:0000256" key="1">
    <source>
        <dbReference type="ARBA" id="ARBA00004241"/>
    </source>
</evidence>
<dbReference type="GO" id="GO:0009986">
    <property type="term" value="C:cell surface"/>
    <property type="evidence" value="ECO:0007669"/>
    <property type="project" value="UniProtKB-SubCell"/>
</dbReference>
<comment type="subcellular location">
    <subcellularLocation>
        <location evidence="1">Cell surface</location>
    </subcellularLocation>
</comment>
<evidence type="ECO:0000313" key="5">
    <source>
        <dbReference type="Proteomes" id="UP000199516"/>
    </source>
</evidence>
<protein>
    <submittedName>
        <fullName evidence="4">Prepilin-type N-terminal cleavage/methylation domain-containing protein</fullName>
    </submittedName>
</protein>
<evidence type="ECO:0000313" key="4">
    <source>
        <dbReference type="EMBL" id="SFE30253.1"/>
    </source>
</evidence>
<dbReference type="NCBIfam" id="TIGR02532">
    <property type="entry name" value="IV_pilin_GFxxxE"/>
    <property type="match status" value="1"/>
</dbReference>
<dbReference type="Pfam" id="PF15980">
    <property type="entry name" value="ComGF"/>
    <property type="match status" value="1"/>
</dbReference>
<keyword evidence="3" id="KW-0472">Membrane</keyword>
<dbReference type="AlphaFoldDB" id="A0A1I1ZI84"/>
<accession>A0A1I1ZI84</accession>
<keyword evidence="2" id="KW-0178">Competence</keyword>
<dbReference type="EMBL" id="FONT01000001">
    <property type="protein sequence ID" value="SFE30253.1"/>
    <property type="molecule type" value="Genomic_DNA"/>
</dbReference>
<keyword evidence="3" id="KW-0812">Transmembrane</keyword>
<dbReference type="Pfam" id="PF07963">
    <property type="entry name" value="N_methyl"/>
    <property type="match status" value="1"/>
</dbReference>
<sequence>MLFRKQKGMTLIETLVAFSIFTICVSVVIFFIPLFTPPSDPVRQDIHMFFQQIKDDMDYARRLNDNNNRLTIQTETTEIQYRRSGENIIRTKDGRGYEITLQNINHFNVSSTDYGADIQVTDLHGVIWKTSLGYRPSMTGRENIWVRGEP</sequence>
<name>A0A1I1ZI84_9BACI</name>